<evidence type="ECO:0000313" key="9">
    <source>
        <dbReference type="Proteomes" id="UP000231658"/>
    </source>
</evidence>
<keyword evidence="9" id="KW-1185">Reference proteome</keyword>
<dbReference type="Gene3D" id="3.40.50.280">
    <property type="entry name" value="Cobalamin-binding domain"/>
    <property type="match status" value="1"/>
</dbReference>
<dbReference type="SUPFAM" id="SSF52242">
    <property type="entry name" value="Cobalamin (vitamin B12)-binding domain"/>
    <property type="match status" value="1"/>
</dbReference>
<sequence>MSEERLALAAEFPATSVEAWKESLEKVLKGAPFEKKMVVKTYDGIDIQPLYTKDDWNAEGNPSGFPGSAPFTRGNTAAGRAVDGWDIRQVQANADKSAANDQILEDLERGVTSLILQFDEAARAGKNGADAPELAGRGGMMIYSKEDLADVLEGVLLDLAGVSLEAGGQAKVAADMLKGLWADKGIAPEQAMGAFNADPLGTLAANGSLPQSLEEALSDLASLAKETAKTYPHVTTVKVDTSAYYGAGATETQDLAIALATGVAYLRAMTDAGLSVDEAAKQIVFSFANSSDIFTGIAKLRAARFLWAQVVKASGGTDDAAAMNLHAATSARAMSKRDPWVNMLRVTATCFAGAVGGADAITVLPFDHHCGVADDFARRIARNTQIVLQEESSLNKVIDPAGGSWFIENLTEQYAAKAWEIFQGIEGKGGMTAVITDGSIQATIAETWDARLKNIAKRKDPITGVSEFPNILEETVERAEPDYAALIGKIAKSDAMIGSNAVSGVSATAEALPAHRLAEGFEKLRDAADSYAASKGNLPTIFSANIGAIAKHTGRASFAKNFFEAGGVQATQNNGFATADEAVAAFKETTCEVAVICGSDAQYEELAAGFAGALKAAGAKKVFLAGRGEFDGVDQAVGMGSDVLGTLQDLHTVLGV</sequence>
<evidence type="ECO:0000256" key="3">
    <source>
        <dbReference type="ARBA" id="ARBA00012398"/>
    </source>
</evidence>
<dbReference type="RefSeq" id="WP_069190183.1">
    <property type="nucleotide sequence ID" value="NZ_FLYE01000048.1"/>
</dbReference>
<organism evidence="8 9">
    <name type="scientific">Candidatus Terasakiella magnetica</name>
    <dbReference type="NCBI Taxonomy" id="1867952"/>
    <lineage>
        <taxon>Bacteria</taxon>
        <taxon>Pseudomonadati</taxon>
        <taxon>Pseudomonadota</taxon>
        <taxon>Alphaproteobacteria</taxon>
        <taxon>Rhodospirillales</taxon>
        <taxon>Terasakiellaceae</taxon>
        <taxon>Terasakiella</taxon>
    </lineage>
</organism>
<feature type="domain" description="Methylmalonyl-CoA mutase alpha/beta chain catalytic" evidence="7">
    <location>
        <begin position="40"/>
        <end position="510"/>
    </location>
</feature>
<dbReference type="GO" id="GO:0019678">
    <property type="term" value="P:propionate metabolic process, methylmalonyl pathway"/>
    <property type="evidence" value="ECO:0007669"/>
    <property type="project" value="TreeGrafter"/>
</dbReference>
<dbReference type="GO" id="GO:0031419">
    <property type="term" value="F:cobalamin binding"/>
    <property type="evidence" value="ECO:0007669"/>
    <property type="project" value="UniProtKB-KW"/>
</dbReference>
<gene>
    <name evidence="8" type="primary">mutA</name>
    <name evidence="8" type="ORF">MTBPR1_90025</name>
</gene>
<proteinExistence type="inferred from homology"/>
<dbReference type="InterPro" id="IPR058549">
    <property type="entry name" value="MeMalonylCoA_mutase_a/b_site"/>
</dbReference>
<dbReference type="EC" id="5.4.99.2" evidence="3"/>
<dbReference type="Gene3D" id="3.20.20.240">
    <property type="entry name" value="Methylmalonyl-CoA mutase"/>
    <property type="match status" value="1"/>
</dbReference>
<evidence type="ECO:0000256" key="6">
    <source>
        <dbReference type="ARBA" id="ARBA00023285"/>
    </source>
</evidence>
<dbReference type="GO" id="GO:0004494">
    <property type="term" value="F:methylmalonyl-CoA mutase activity"/>
    <property type="evidence" value="ECO:0007669"/>
    <property type="project" value="UniProtKB-EC"/>
</dbReference>
<comment type="cofactor">
    <cofactor evidence="1">
        <name>adenosylcob(III)alamin</name>
        <dbReference type="ChEBI" id="CHEBI:18408"/>
    </cofactor>
</comment>
<dbReference type="PANTHER" id="PTHR48101:SF4">
    <property type="entry name" value="METHYLMALONYL-COA MUTASE, MITOCHONDRIAL"/>
    <property type="match status" value="1"/>
</dbReference>
<dbReference type="PANTHER" id="PTHR48101">
    <property type="entry name" value="METHYLMALONYL-COA MUTASE, MITOCHONDRIAL-RELATED"/>
    <property type="match status" value="1"/>
</dbReference>
<protein>
    <recommendedName>
        <fullName evidence="3">methylmalonyl-CoA mutase</fullName>
        <ecNumber evidence="3">5.4.99.2</ecNumber>
    </recommendedName>
</protein>
<accession>A0A1C3RLR6</accession>
<dbReference type="AlphaFoldDB" id="A0A1C3RLR6"/>
<dbReference type="Pfam" id="PF01642">
    <property type="entry name" value="MM_CoA_mutase"/>
    <property type="match status" value="1"/>
</dbReference>
<dbReference type="CDD" id="cd03677">
    <property type="entry name" value="MM_CoA_mutase_beta"/>
    <property type="match status" value="1"/>
</dbReference>
<name>A0A1C3RLR6_9PROT</name>
<dbReference type="InterPro" id="IPR006099">
    <property type="entry name" value="MeMalonylCoA_mutase_a/b_cat"/>
</dbReference>
<dbReference type="PROSITE" id="PS00544">
    <property type="entry name" value="METMALONYL_COA_MUTASE"/>
    <property type="match status" value="1"/>
</dbReference>
<keyword evidence="4" id="KW-0846">Cobalamin</keyword>
<dbReference type="GO" id="GO:0005737">
    <property type="term" value="C:cytoplasm"/>
    <property type="evidence" value="ECO:0007669"/>
    <property type="project" value="TreeGrafter"/>
</dbReference>
<evidence type="ECO:0000256" key="1">
    <source>
        <dbReference type="ARBA" id="ARBA00001922"/>
    </source>
</evidence>
<dbReference type="OrthoDB" id="9762378at2"/>
<dbReference type="Proteomes" id="UP000231658">
    <property type="component" value="Unassembled WGS sequence"/>
</dbReference>
<evidence type="ECO:0000256" key="4">
    <source>
        <dbReference type="ARBA" id="ARBA00022628"/>
    </source>
</evidence>
<evidence type="ECO:0000259" key="7">
    <source>
        <dbReference type="Pfam" id="PF01642"/>
    </source>
</evidence>
<comment type="similarity">
    <text evidence="2">Belongs to the methylmalonyl-CoA mutase family.</text>
</comment>
<evidence type="ECO:0000256" key="5">
    <source>
        <dbReference type="ARBA" id="ARBA00023235"/>
    </source>
</evidence>
<dbReference type="STRING" id="1867952.MTBPR1_90025"/>
<dbReference type="GO" id="GO:0046872">
    <property type="term" value="F:metal ion binding"/>
    <property type="evidence" value="ECO:0007669"/>
    <property type="project" value="InterPro"/>
</dbReference>
<keyword evidence="5 8" id="KW-0413">Isomerase</keyword>
<evidence type="ECO:0000313" key="8">
    <source>
        <dbReference type="EMBL" id="SCA58178.1"/>
    </source>
</evidence>
<evidence type="ECO:0000256" key="2">
    <source>
        <dbReference type="ARBA" id="ARBA00008465"/>
    </source>
</evidence>
<dbReference type="InterPro" id="IPR036724">
    <property type="entry name" value="Cobalamin-bd_sf"/>
</dbReference>
<dbReference type="SUPFAM" id="SSF51703">
    <property type="entry name" value="Cobalamin (vitamin B12)-dependent enzymes"/>
    <property type="match status" value="1"/>
</dbReference>
<dbReference type="InterPro" id="IPR016176">
    <property type="entry name" value="Cbl-dep_enz_cat"/>
</dbReference>
<dbReference type="EMBL" id="FLYE01000048">
    <property type="protein sequence ID" value="SCA58178.1"/>
    <property type="molecule type" value="Genomic_DNA"/>
</dbReference>
<keyword evidence="6" id="KW-0170">Cobalt</keyword>
<reference evidence="8 9" key="1">
    <citation type="submission" date="2016-07" db="EMBL/GenBank/DDBJ databases">
        <authorList>
            <person name="Lefevre C.T."/>
        </authorList>
    </citation>
    <scope>NUCLEOTIDE SEQUENCE [LARGE SCALE GENOMIC DNA]</scope>
    <source>
        <strain evidence="8">PR1</strain>
    </source>
</reference>